<dbReference type="AlphaFoldDB" id="B9TA60"/>
<feature type="region of interest" description="Disordered" evidence="1">
    <location>
        <begin position="1"/>
        <end position="35"/>
    </location>
</feature>
<proteinExistence type="predicted"/>
<accession>B9TA60</accession>
<evidence type="ECO:0000256" key="1">
    <source>
        <dbReference type="SAM" id="MobiDB-lite"/>
    </source>
</evidence>
<gene>
    <name evidence="2" type="ORF">RCOM_0359550</name>
</gene>
<evidence type="ECO:0000313" key="2">
    <source>
        <dbReference type="EMBL" id="EEF27256.1"/>
    </source>
</evidence>
<dbReference type="InParanoid" id="B9TA60"/>
<feature type="compositionally biased region" description="Basic and acidic residues" evidence="1">
    <location>
        <begin position="1"/>
        <end position="19"/>
    </location>
</feature>
<reference evidence="3" key="1">
    <citation type="journal article" date="2010" name="Nat. Biotechnol.">
        <title>Draft genome sequence of the oilseed species Ricinus communis.</title>
        <authorList>
            <person name="Chan A.P."/>
            <person name="Crabtree J."/>
            <person name="Zhao Q."/>
            <person name="Lorenzi H."/>
            <person name="Orvis J."/>
            <person name="Puiu D."/>
            <person name="Melake-Berhan A."/>
            <person name="Jones K.M."/>
            <person name="Redman J."/>
            <person name="Chen G."/>
            <person name="Cahoon E.B."/>
            <person name="Gedil M."/>
            <person name="Stanke M."/>
            <person name="Haas B.J."/>
            <person name="Wortman J.R."/>
            <person name="Fraser-Liggett C.M."/>
            <person name="Ravel J."/>
            <person name="Rabinowicz P.D."/>
        </authorList>
    </citation>
    <scope>NUCLEOTIDE SEQUENCE [LARGE SCALE GENOMIC DNA]</scope>
    <source>
        <strain evidence="3">cv. Hale</strain>
    </source>
</reference>
<feature type="compositionally biased region" description="Basic and acidic residues" evidence="1">
    <location>
        <begin position="26"/>
        <end position="35"/>
    </location>
</feature>
<dbReference type="Proteomes" id="UP000008311">
    <property type="component" value="Unassembled WGS sequence"/>
</dbReference>
<organism evidence="2 3">
    <name type="scientific">Ricinus communis</name>
    <name type="common">Castor bean</name>
    <dbReference type="NCBI Taxonomy" id="3988"/>
    <lineage>
        <taxon>Eukaryota</taxon>
        <taxon>Viridiplantae</taxon>
        <taxon>Streptophyta</taxon>
        <taxon>Embryophyta</taxon>
        <taxon>Tracheophyta</taxon>
        <taxon>Spermatophyta</taxon>
        <taxon>Magnoliopsida</taxon>
        <taxon>eudicotyledons</taxon>
        <taxon>Gunneridae</taxon>
        <taxon>Pentapetalae</taxon>
        <taxon>rosids</taxon>
        <taxon>fabids</taxon>
        <taxon>Malpighiales</taxon>
        <taxon>Euphorbiaceae</taxon>
        <taxon>Acalyphoideae</taxon>
        <taxon>Acalypheae</taxon>
        <taxon>Ricinus</taxon>
    </lineage>
</organism>
<protein>
    <submittedName>
        <fullName evidence="2">Uncharacterized protein</fullName>
    </submittedName>
</protein>
<name>B9TA60_RICCO</name>
<keyword evidence="3" id="KW-1185">Reference proteome</keyword>
<evidence type="ECO:0000313" key="3">
    <source>
        <dbReference type="Proteomes" id="UP000008311"/>
    </source>
</evidence>
<sequence>MQLPAERRRADHLFVDDAHRNRRPPNRVERKRAEAPRQIHDAEIRDHCIVRECLRENGFGVGRSIHRVEQRVCRQHALRQYLRRLDIGERLCGVARAAPQARVARTVVGVNDTACAHRKMIAAVEQATPQIDGR</sequence>
<dbReference type="EMBL" id="EQ975574">
    <property type="protein sequence ID" value="EEF27256.1"/>
    <property type="molecule type" value="Genomic_DNA"/>
</dbReference>